<feature type="region of interest" description="Disordered" evidence="1">
    <location>
        <begin position="1087"/>
        <end position="1120"/>
    </location>
</feature>
<keyword evidence="3" id="KW-1185">Reference proteome</keyword>
<reference evidence="3" key="1">
    <citation type="submission" date="2015-02" db="EMBL/GenBank/DDBJ databases">
        <title>Complete Genome Sequencing of Pandoraea vervacti NS15 sp. nov.</title>
        <authorList>
            <person name="Chan K.-G."/>
        </authorList>
    </citation>
    <scope>NUCLEOTIDE SEQUENCE [LARGE SCALE GENOMIC DNA]</scope>
    <source>
        <strain evidence="3">NS15</strain>
    </source>
</reference>
<dbReference type="RefSeq" id="WP_044456070.1">
    <property type="nucleotide sequence ID" value="NZ_CP010897.2"/>
</dbReference>
<dbReference type="EMBL" id="CP010897">
    <property type="protein sequence ID" value="AJP57833.1"/>
    <property type="molecule type" value="Genomic_DNA"/>
</dbReference>
<feature type="compositionally biased region" description="Low complexity" evidence="1">
    <location>
        <begin position="1273"/>
        <end position="1291"/>
    </location>
</feature>
<sequence length="2158" mass="230803">MQISASPGRSWLTPDATAPANAPPPARESSQAVLGQPHVPAAATEPHTATDAHPHTAIDTDVAGAFGASPMTIRLPRQLADKDWRARVVYGLMCLPPERWGPVSSALAFQLLDRRDACADTREQAGLRRLAGAMAREGFVVREGALPGIVYRDGRFDADTGGQARWTCVASLYNGLLYAVLESVLAPDVTDVELSMLSALPGMWADLVVDDPAFAVAAWQRQLAGNRPTFTSAAPVGLGEVAWKCLPFMAGAAGLAAGLTYYFAAGALHVSTKAAHAETSSSSTKLVKVGQLRPLWRTLGPMVGALTAATCEAAALARLCAAGPSERDALALQRAQCLSAYALLLPSLTATELRRLVTSLGPAFAEMDVFDVAALLKRRLGGMRGSTPCDIFSLIDWPGFLRKSRERRHPQLRPETPGWVSAIEAVAALTQGMDVCALASRVVHAIRLPHRLPTHPVGLAASRVPGAHCGVVNHWPDDLVLRRVKHERQAVVSTQWRTGVAMASEANAWTVSALRYQPNHRRPAPNRIDSPGFAQSPAEGAHALSPTLAPTFVPTPGHRSLTLDQMLGVIDSTQWDESPATAMENYRNEVRASISKDMGVVLRKRYPREGFGHGAVLPWNATVEVTYREYGRSADPDRFGFTAGMSTTRTFSVLDVALGHHYLPESGFYFARREVSSVQVVDDAAKKLLSAVNDDTFRHALIEHDREQLAAMETSVALRTAFESYVQDMFVGLLMNATTAAWERQLPPGSRVSKVGRSGRPWHQLGGPHQRFWVGYDAVWVMSFDEEVLPGLLAASSPDGKSVLLMSIRHGTTFGWQPGMEMSDALRAFLHAHLSTKQKLKASSPLRHDAFKFRIEAPPVISNRACVAAGERGVSGEGGGRVAPDGEASTPAKGLGVLYDAVSFAPSFRFVNCPSPKRELWFAKLRRAAQERDLLIVTSAWRAQQRASDLRHMVHHRLTLVSPATTAAFRGLGRAGIALSIAFELGSRISYASGSSTNAPTTRADVDELERIQYDISLSRSLAALLRIPNVRTLDALADWLIQHSAQTASVVQIWDAFMAAWPPVAQRRRDFANQIRLMVQGEQEVGATTNDGARNRAAKGRQRKPMASPTDPMHDTSAGALPHSLRSIGVIKRSWNLMTDGQTTVPVGDGERHVDRYLGAARLQVTSARQAKRLPEGYGFAFAESDGTMFFAGITGGHGELLGIRVDDTPATARNSTSFPTAAIERFDMRGMTFSDGRFQWGSVTGTMYVEALSDRMPEARRLMSHAVGDLAESTPTAAPEASSSAASASRMPHGPLTPVMPVTPAIRTTPASAARTSPTHRAPVRTTTKPPAPRRMYVPPAPHAKQDGAERHAPPTPPGSSGHFKAPPPHAPYLPPSTTVLPTPPSTRAPHLPPPPHAPNLLPTPPKSYVPMTDHASHVPPAPHAPPSMKRGKPEVVIPTSAVPMVSPRGRHPIPIARGKRAHDAWETFVDLWNAREGRIAVDVDTQALSLNVTARAHPCAAPPTMASRLSLASSATASPMARGGVGGATISAATLAELWNAPDFRAALTEDVVRVHRGLLLWHVAHMPPPQRDLMLGALTGRDAFRSVLVNGTRLPGIVGLRDGTCGVLLSVTHGQAVALPTGAGERGDADEANARVHAFVARHARDPDVRGGSGASVTLEETPRGDPIARVIDDLRDLLIHAIQHGGALDAGVAALACRAATATATATANASALIEAITGVPTTGTPLSPDVMYLNDPVDAARTAPSLSLARDIGTAIREFSADIFTTTPTDTGAHDSAAQDVVAFVAGFVEQVNRCRVIARVHDDIANLVEFGMGNADFAGAMLGAGMGLQDGKFGAAISAVWRHLPGDRWFNPRQRGAPQLLALRGVDGVRNVPRGYRVFVDADSESAPESKGYDDMLSLGNGRFAVASHVGTLSEPRFALTAADLTQGGAGIVGSGNDTVWHRDGAVVRLWVQSDAPGLFAEPSAPMLQNGTIDASVFADRLLAHPNVAALRSRQTGTARWGLDSALQRLLATAAEMLGNHGATEVKYRLIVAWSAPDQFRPRVSFAMVGEAPAAWIRAGNVSRVVVDLFPRQALGDAVTLTRDVCIASEHDWQNIYRGYADGRCVKYFDFSTANDAQLAAQDFIVAPGGLAGDFRPNGVLLCSPAWRSAR</sequence>
<feature type="compositionally biased region" description="Low complexity" evidence="1">
    <location>
        <begin position="1305"/>
        <end position="1321"/>
    </location>
</feature>
<feature type="region of interest" description="Disordered" evidence="1">
    <location>
        <begin position="1"/>
        <end position="35"/>
    </location>
</feature>
<dbReference type="Gene3D" id="3.10.670.10">
    <property type="entry name" value="Secreted effector protein ssei"/>
    <property type="match status" value="1"/>
</dbReference>
<protein>
    <submittedName>
        <fullName evidence="2">Uncharacterized protein</fullName>
    </submittedName>
</protein>
<feature type="compositionally biased region" description="Pro residues" evidence="1">
    <location>
        <begin position="1368"/>
        <end position="1377"/>
    </location>
</feature>
<name>A0ABN4FRN4_9BURK</name>
<dbReference type="Proteomes" id="UP000035085">
    <property type="component" value="Chromosome"/>
</dbReference>
<evidence type="ECO:0000313" key="3">
    <source>
        <dbReference type="Proteomes" id="UP000035085"/>
    </source>
</evidence>
<feature type="region of interest" description="Disordered" evidence="1">
    <location>
        <begin position="1272"/>
        <end position="1434"/>
    </location>
</feature>
<feature type="compositionally biased region" description="Basic and acidic residues" evidence="1">
    <location>
        <begin position="1346"/>
        <end position="1355"/>
    </location>
</feature>
<feature type="region of interest" description="Disordered" evidence="1">
    <location>
        <begin position="521"/>
        <end position="541"/>
    </location>
</feature>
<feature type="compositionally biased region" description="Pro residues" evidence="1">
    <location>
        <begin position="1384"/>
        <end position="1410"/>
    </location>
</feature>
<organism evidence="2 3">
    <name type="scientific">Pandoraea vervacti</name>
    <dbReference type="NCBI Taxonomy" id="656178"/>
    <lineage>
        <taxon>Bacteria</taxon>
        <taxon>Pseudomonadati</taxon>
        <taxon>Pseudomonadota</taxon>
        <taxon>Betaproteobacteria</taxon>
        <taxon>Burkholderiales</taxon>
        <taxon>Burkholderiaceae</taxon>
        <taxon>Pandoraea</taxon>
    </lineage>
</organism>
<gene>
    <name evidence="2" type="ORF">UC34_14285</name>
</gene>
<evidence type="ECO:0000313" key="2">
    <source>
        <dbReference type="EMBL" id="AJP57833.1"/>
    </source>
</evidence>
<proteinExistence type="predicted"/>
<evidence type="ECO:0000256" key="1">
    <source>
        <dbReference type="SAM" id="MobiDB-lite"/>
    </source>
</evidence>
<accession>A0ABN4FRN4</accession>